<sequence>MGERPEGIRHTPITTPWSPFAAVSASNPNQPLSKCRKSPRRTNSPAAGQSALTAPKFTPAPAAHSALPYKHAVRLEAQLKAEVPELFALAEVADQTAADASHERSG</sequence>
<dbReference type="AlphaFoldDB" id="A0A512L6H3"/>
<feature type="compositionally biased region" description="Polar residues" evidence="1">
    <location>
        <begin position="41"/>
        <end position="52"/>
    </location>
</feature>
<dbReference type="Proteomes" id="UP000321337">
    <property type="component" value="Unassembled WGS sequence"/>
</dbReference>
<feature type="region of interest" description="Disordered" evidence="1">
    <location>
        <begin position="1"/>
        <end position="62"/>
    </location>
</feature>
<protein>
    <submittedName>
        <fullName evidence="2">Uncharacterized protein</fullName>
    </submittedName>
</protein>
<comment type="caution">
    <text evidence="2">The sequence shown here is derived from an EMBL/GenBank/DDBJ whole genome shotgun (WGS) entry which is preliminary data.</text>
</comment>
<evidence type="ECO:0000256" key="1">
    <source>
        <dbReference type="SAM" id="MobiDB-lite"/>
    </source>
</evidence>
<gene>
    <name evidence="2" type="ORF">TPL01_12160</name>
</gene>
<proteinExistence type="predicted"/>
<name>A0A512L6H3_9PROT</name>
<accession>A0A512L6H3</accession>
<keyword evidence="3" id="KW-1185">Reference proteome</keyword>
<evidence type="ECO:0000313" key="2">
    <source>
        <dbReference type="EMBL" id="GEP30078.1"/>
    </source>
</evidence>
<reference evidence="2 3" key="1">
    <citation type="submission" date="2019-07" db="EMBL/GenBank/DDBJ databases">
        <title>Whole genome shotgun sequence of Thiobacillus plumbophilus NBRC 107929.</title>
        <authorList>
            <person name="Hosoyama A."/>
            <person name="Uohara A."/>
            <person name="Ohji S."/>
            <person name="Ichikawa N."/>
        </authorList>
    </citation>
    <scope>NUCLEOTIDE SEQUENCE [LARGE SCALE GENOMIC DNA]</scope>
    <source>
        <strain evidence="2 3">NBRC 107929</strain>
    </source>
</reference>
<dbReference type="EMBL" id="BKAD01000011">
    <property type="protein sequence ID" value="GEP30078.1"/>
    <property type="molecule type" value="Genomic_DNA"/>
</dbReference>
<organism evidence="2 3">
    <name type="scientific">Sulfuriferula plumbiphila</name>
    <dbReference type="NCBI Taxonomy" id="171865"/>
    <lineage>
        <taxon>Bacteria</taxon>
        <taxon>Pseudomonadati</taxon>
        <taxon>Pseudomonadota</taxon>
        <taxon>Betaproteobacteria</taxon>
        <taxon>Nitrosomonadales</taxon>
        <taxon>Sulfuricellaceae</taxon>
        <taxon>Sulfuriferula</taxon>
    </lineage>
</organism>
<evidence type="ECO:0000313" key="3">
    <source>
        <dbReference type="Proteomes" id="UP000321337"/>
    </source>
</evidence>